<accession>A0A8W8KTA8</accession>
<dbReference type="AlphaFoldDB" id="A0A8W8KTA8"/>
<protein>
    <submittedName>
        <fullName evidence="1">Uncharacterized protein</fullName>
    </submittedName>
</protein>
<dbReference type="Proteomes" id="UP000005408">
    <property type="component" value="Unassembled WGS sequence"/>
</dbReference>
<sequence length="101" mass="11346">MRANNDVLLLTWSVLSKEDPDSLEDHKDRKWPFEKVPDVETASLSVILVISSRRILNGIRRRNNEVPSLSRAEGFVSPVSDEPADNLGSGRCIAIEFNLNQ</sequence>
<evidence type="ECO:0000313" key="1">
    <source>
        <dbReference type="EnsemblMetazoa" id="G25182.1:cds"/>
    </source>
</evidence>
<name>A0A8W8KTA8_MAGGI</name>
<organism evidence="1 2">
    <name type="scientific">Magallana gigas</name>
    <name type="common">Pacific oyster</name>
    <name type="synonym">Crassostrea gigas</name>
    <dbReference type="NCBI Taxonomy" id="29159"/>
    <lineage>
        <taxon>Eukaryota</taxon>
        <taxon>Metazoa</taxon>
        <taxon>Spiralia</taxon>
        <taxon>Lophotrochozoa</taxon>
        <taxon>Mollusca</taxon>
        <taxon>Bivalvia</taxon>
        <taxon>Autobranchia</taxon>
        <taxon>Pteriomorphia</taxon>
        <taxon>Ostreida</taxon>
        <taxon>Ostreoidea</taxon>
        <taxon>Ostreidae</taxon>
        <taxon>Magallana</taxon>
    </lineage>
</organism>
<proteinExistence type="predicted"/>
<evidence type="ECO:0000313" key="2">
    <source>
        <dbReference type="Proteomes" id="UP000005408"/>
    </source>
</evidence>
<keyword evidence="2" id="KW-1185">Reference proteome</keyword>
<dbReference type="EnsemblMetazoa" id="G25182.1">
    <property type="protein sequence ID" value="G25182.1:cds"/>
    <property type="gene ID" value="G25182"/>
</dbReference>
<reference evidence="1" key="1">
    <citation type="submission" date="2022-08" db="UniProtKB">
        <authorList>
            <consortium name="EnsemblMetazoa"/>
        </authorList>
    </citation>
    <scope>IDENTIFICATION</scope>
    <source>
        <strain evidence="1">05x7-T-G4-1.051#20</strain>
    </source>
</reference>